<evidence type="ECO:0000313" key="2">
    <source>
        <dbReference type="EMBL" id="DAE29878.1"/>
    </source>
</evidence>
<organism evidence="2">
    <name type="scientific">virus sp. ctqEG8</name>
    <dbReference type="NCBI Taxonomy" id="2827998"/>
    <lineage>
        <taxon>Viruses</taxon>
    </lineage>
</organism>
<dbReference type="EMBL" id="BK059100">
    <property type="protein sequence ID" value="DAE29878.1"/>
    <property type="molecule type" value="Genomic_DNA"/>
</dbReference>
<name>A0A8S5REP9_9VIRU</name>
<protein>
    <submittedName>
        <fullName evidence="2">Mind bomb SH3 repeat domain</fullName>
    </submittedName>
</protein>
<proteinExistence type="predicted"/>
<reference evidence="2" key="1">
    <citation type="journal article" date="2021" name="Proc. Natl. Acad. Sci. U.S.A.">
        <title>A Catalog of Tens of Thousands of Viruses from Human Metagenomes Reveals Hidden Associations with Chronic Diseases.</title>
        <authorList>
            <person name="Tisza M.J."/>
            <person name="Buck C.B."/>
        </authorList>
    </citation>
    <scope>NUCLEOTIDE SEQUENCE</scope>
    <source>
        <strain evidence="2">CtqEG8</strain>
    </source>
</reference>
<sequence>MTVFKIGDKARIRKDLISGEFYESCAFETCYCNEIMRNHAGDVVVVSEKDDRTGFMHLRKVEDGFTTEMPYSWSDDMLEPLEEGKTASDGFLKVGAVVKIRGDIAKRVDKKNRIWITLNGKKHASFPVSNQIRESGDKTVVITEVLSRPGHMDGCAYRARLAGTSENIAGTFDITMFNCMKDWLVGIKKTPSDDEPKPNFKVGDKVVIKTTVSSGDYIGDVTIQYFMFEQAYDKSDPLHPRRKVGTVSKIVHDGAFKINFKGSDREFIWPKGAIELHNGDNDKSNQTKKQPPKKGKPDSATDYSGYTPKSEFYCYDYLNRPVTFSKNAMENITKIEVTVMSGDETGCFYGVYNGNPWQYKFDAAKSRFQSYDDGSYTVEGRENIEKWINWSYDPEKAIYAEYSMERMRAFKR</sequence>
<feature type="region of interest" description="Disordered" evidence="1">
    <location>
        <begin position="277"/>
        <end position="303"/>
    </location>
</feature>
<accession>A0A8S5REP9</accession>
<evidence type="ECO:0000256" key="1">
    <source>
        <dbReference type="SAM" id="MobiDB-lite"/>
    </source>
</evidence>